<gene>
    <name evidence="1" type="ORF">OEZ85_004609</name>
</gene>
<name>A0ABY8UPT6_TETOB</name>
<proteinExistence type="predicted"/>
<evidence type="ECO:0000313" key="2">
    <source>
        <dbReference type="Proteomes" id="UP001244341"/>
    </source>
</evidence>
<dbReference type="Proteomes" id="UP001244341">
    <property type="component" value="Chromosome 14b"/>
</dbReference>
<organism evidence="1 2">
    <name type="scientific">Tetradesmus obliquus</name>
    <name type="common">Green alga</name>
    <name type="synonym">Acutodesmus obliquus</name>
    <dbReference type="NCBI Taxonomy" id="3088"/>
    <lineage>
        <taxon>Eukaryota</taxon>
        <taxon>Viridiplantae</taxon>
        <taxon>Chlorophyta</taxon>
        <taxon>core chlorophytes</taxon>
        <taxon>Chlorophyceae</taxon>
        <taxon>CS clade</taxon>
        <taxon>Sphaeropleales</taxon>
        <taxon>Scenedesmaceae</taxon>
        <taxon>Tetradesmus</taxon>
    </lineage>
</organism>
<reference evidence="1 2" key="1">
    <citation type="submission" date="2023-05" db="EMBL/GenBank/DDBJ databases">
        <title>A 100% complete, gapless, phased diploid assembly of the Scenedesmus obliquus UTEX 3031 genome.</title>
        <authorList>
            <person name="Biondi T.C."/>
            <person name="Hanschen E.R."/>
            <person name="Kwon T."/>
            <person name="Eng W."/>
            <person name="Kruse C.P.S."/>
            <person name="Koehler S.I."/>
            <person name="Kunde Y."/>
            <person name="Gleasner C.D."/>
            <person name="You Mak K.T."/>
            <person name="Polle J."/>
            <person name="Hovde B.T."/>
            <person name="Starkenburg S.R."/>
        </authorList>
    </citation>
    <scope>NUCLEOTIDE SEQUENCE [LARGE SCALE GENOMIC DNA]</scope>
    <source>
        <strain evidence="1 2">DOE0152z</strain>
    </source>
</reference>
<keyword evidence="2" id="KW-1185">Reference proteome</keyword>
<protein>
    <submittedName>
        <fullName evidence="1">Uncharacterized protein</fullName>
    </submittedName>
</protein>
<evidence type="ECO:0000313" key="1">
    <source>
        <dbReference type="EMBL" id="WIA22291.1"/>
    </source>
</evidence>
<accession>A0ABY8UPT6</accession>
<sequence>MMTGKHQQRQDIVGARPGQALKLVIFYNSISATLLGEPALPAQEAQTTQQRAVHCIHPAAAANTLQLNARSHPRRNRLCSCLQATAAGSFDH</sequence>
<dbReference type="EMBL" id="CP126221">
    <property type="protein sequence ID" value="WIA22291.1"/>
    <property type="molecule type" value="Genomic_DNA"/>
</dbReference>